<evidence type="ECO:0000313" key="2">
    <source>
        <dbReference type="Proteomes" id="UP000224460"/>
    </source>
</evidence>
<dbReference type="EMBL" id="PEDL01000002">
    <property type="protein sequence ID" value="PHV71709.1"/>
    <property type="molecule type" value="Genomic_DNA"/>
</dbReference>
<sequence length="305" mass="35000">MTILISMYFITRSRRNPVEKKIGLIVEGGGMRGAYTAGVLDAFDDHHLFFPYIVAVSAGANTVCSYLSKQKERNNRIYTEWITDKRFIHVNNLFKEGCYFGMQFLFEELPLNLDPFDFETFKKAKNIFKVGTTHCKTGKAVYFEPLRCEKQLDTNHLLQASSSLPLIAKPVLINGDYYLDGGIVDAIPIEQSIKDGNTHHVIVLTRNASYRKKPSTSMSRLAKLGLKQYPEIAEALRVRHLRYNATLDKLERLEKEGKVFVFRPQAPLKVDRYEKNPVKLKALFKQGYDETVSNLSQYTKWLDSL</sequence>
<proteinExistence type="predicted"/>
<dbReference type="Proteomes" id="UP000224460">
    <property type="component" value="Unassembled WGS sequence"/>
</dbReference>
<reference evidence="1" key="1">
    <citation type="submission" date="2017-10" db="EMBL/GenBank/DDBJ databases">
        <title>Genome sequence of cellulolytic Lachnospiraceae bacterium XHS1971 isolated from hotspring sediment.</title>
        <authorList>
            <person name="Vasudevan G."/>
            <person name="Joshi A.J."/>
            <person name="Hivarkar S."/>
            <person name="Lanjekar V.B."/>
            <person name="Dhakephalkar P.K."/>
            <person name="Dagar S."/>
        </authorList>
    </citation>
    <scope>NUCLEOTIDE SEQUENCE</scope>
    <source>
        <strain evidence="1">XHS1971</strain>
    </source>
</reference>
<accession>A0AC61DEV4</accession>
<gene>
    <name evidence="1" type="ORF">CS063_03880</name>
</gene>
<organism evidence="1 2">
    <name type="scientific">Sporanaerobium hydrogeniformans</name>
    <dbReference type="NCBI Taxonomy" id="3072179"/>
    <lineage>
        <taxon>Bacteria</taxon>
        <taxon>Bacillati</taxon>
        <taxon>Bacillota</taxon>
        <taxon>Clostridia</taxon>
        <taxon>Lachnospirales</taxon>
        <taxon>Lachnospiraceae</taxon>
        <taxon>Sporanaerobium</taxon>
    </lineage>
</organism>
<keyword evidence="2" id="KW-1185">Reference proteome</keyword>
<protein>
    <submittedName>
        <fullName evidence="1">Patatin family protein</fullName>
    </submittedName>
</protein>
<evidence type="ECO:0000313" key="1">
    <source>
        <dbReference type="EMBL" id="PHV71709.1"/>
    </source>
</evidence>
<name>A0AC61DEV4_9FIRM</name>
<comment type="caution">
    <text evidence="1">The sequence shown here is derived from an EMBL/GenBank/DDBJ whole genome shotgun (WGS) entry which is preliminary data.</text>
</comment>